<protein>
    <submittedName>
        <fullName evidence="2">Uncharacterized protein</fullName>
    </submittedName>
</protein>
<dbReference type="Proteomes" id="UP000765509">
    <property type="component" value="Unassembled WGS sequence"/>
</dbReference>
<keyword evidence="3" id="KW-1185">Reference proteome</keyword>
<proteinExistence type="predicted"/>
<accession>A0A9Q3DTC9</accession>
<feature type="region of interest" description="Disordered" evidence="1">
    <location>
        <begin position="170"/>
        <end position="192"/>
    </location>
</feature>
<evidence type="ECO:0000256" key="1">
    <source>
        <dbReference type="SAM" id="MobiDB-lite"/>
    </source>
</evidence>
<comment type="caution">
    <text evidence="2">The sequence shown here is derived from an EMBL/GenBank/DDBJ whole genome shotgun (WGS) entry which is preliminary data.</text>
</comment>
<feature type="region of interest" description="Disordered" evidence="1">
    <location>
        <begin position="1"/>
        <end position="38"/>
    </location>
</feature>
<feature type="compositionally biased region" description="Low complexity" evidence="1">
    <location>
        <begin position="174"/>
        <end position="183"/>
    </location>
</feature>
<evidence type="ECO:0000313" key="3">
    <source>
        <dbReference type="Proteomes" id="UP000765509"/>
    </source>
</evidence>
<dbReference type="AlphaFoldDB" id="A0A9Q3DTC9"/>
<sequence length="192" mass="21398">MKMVHTRNGNNHLVQPYGCEQGRGKTKARPGKSSSRKRFLEDARVALHFPRSLPTNFDVNSDPEPIQGNISSSEPLLSGSHRNISVPLQKLIQSSQGRGVGNMPKSLAGGYELLLTHQELSGTGEDHRTLRRMEPIFCMEKVEKIKNWLKNQTLLSVDQNKKLEMTPALEKEVPVVSTSSRSVQRQAQGTSE</sequence>
<name>A0A9Q3DTC9_9BASI</name>
<feature type="compositionally biased region" description="Basic residues" evidence="1">
    <location>
        <begin position="24"/>
        <end position="37"/>
    </location>
</feature>
<evidence type="ECO:0000313" key="2">
    <source>
        <dbReference type="EMBL" id="MBW0506383.1"/>
    </source>
</evidence>
<dbReference type="EMBL" id="AVOT02019052">
    <property type="protein sequence ID" value="MBW0506383.1"/>
    <property type="molecule type" value="Genomic_DNA"/>
</dbReference>
<reference evidence="2" key="1">
    <citation type="submission" date="2021-03" db="EMBL/GenBank/DDBJ databases">
        <title>Draft genome sequence of rust myrtle Austropuccinia psidii MF-1, a brazilian biotype.</title>
        <authorList>
            <person name="Quecine M.C."/>
            <person name="Pachon D.M.R."/>
            <person name="Bonatelli M.L."/>
            <person name="Correr F.H."/>
            <person name="Franceschini L.M."/>
            <person name="Leite T.F."/>
            <person name="Margarido G.R.A."/>
            <person name="Almeida C.A."/>
            <person name="Ferrarezi J.A."/>
            <person name="Labate C.A."/>
        </authorList>
    </citation>
    <scope>NUCLEOTIDE SEQUENCE</scope>
    <source>
        <strain evidence="2">MF-1</strain>
    </source>
</reference>
<gene>
    <name evidence="2" type="ORF">O181_046098</name>
</gene>
<organism evidence="2 3">
    <name type="scientific">Austropuccinia psidii MF-1</name>
    <dbReference type="NCBI Taxonomy" id="1389203"/>
    <lineage>
        <taxon>Eukaryota</taxon>
        <taxon>Fungi</taxon>
        <taxon>Dikarya</taxon>
        <taxon>Basidiomycota</taxon>
        <taxon>Pucciniomycotina</taxon>
        <taxon>Pucciniomycetes</taxon>
        <taxon>Pucciniales</taxon>
        <taxon>Sphaerophragmiaceae</taxon>
        <taxon>Austropuccinia</taxon>
    </lineage>
</organism>